<dbReference type="PANTHER" id="PTHR35841">
    <property type="entry name" value="PHOSPHONATES-BINDING PERIPLASMIC PROTEIN"/>
    <property type="match status" value="1"/>
</dbReference>
<sequence>MRLASLSMYVGPPQVARAQEEFWAFLHDWLKQAGVAEVPEQLDGSVAYNAAWSDPRLLLAQTCGYPYAKSLRGIVRLVATPVYDRPGCDGPSMCSLLIARRSETGAMLADFRGRIAALNAYDSNTGANLFRAAVAPLAHGTRFFASVVETGSHAASIDAVAAGQADVAAIDCVTYGNFATHAPERVSGLRIIGETPKGPGLPFVTRTSASDAEVEILRQALAAAIASPVLAPARAALALKSFAILGDAAYQGLLDMEKAAEAAAYPVIA</sequence>
<dbReference type="Gene3D" id="3.40.190.10">
    <property type="entry name" value="Periplasmic binding protein-like II"/>
    <property type="match status" value="1"/>
</dbReference>
<dbReference type="SUPFAM" id="SSF53850">
    <property type="entry name" value="Periplasmic binding protein-like II"/>
    <property type="match status" value="1"/>
</dbReference>
<reference evidence="1 2" key="1">
    <citation type="submission" date="2018-05" db="EMBL/GenBank/DDBJ databases">
        <title>The draft genome of strain NS-104.</title>
        <authorList>
            <person name="Hang P."/>
            <person name="Jiang J."/>
        </authorList>
    </citation>
    <scope>NUCLEOTIDE SEQUENCE [LARGE SCALE GENOMIC DNA]</scope>
    <source>
        <strain evidence="1 2">NS-104</strain>
    </source>
</reference>
<evidence type="ECO:0000313" key="1">
    <source>
        <dbReference type="EMBL" id="PWE55669.1"/>
    </source>
</evidence>
<dbReference type="EMBL" id="QFBC01000005">
    <property type="protein sequence ID" value="PWE55669.1"/>
    <property type="molecule type" value="Genomic_DNA"/>
</dbReference>
<comment type="caution">
    <text evidence="1">The sequence shown here is derived from an EMBL/GenBank/DDBJ whole genome shotgun (WGS) entry which is preliminary data.</text>
</comment>
<dbReference type="Pfam" id="PF12974">
    <property type="entry name" value="Phosphonate-bd"/>
    <property type="match status" value="1"/>
</dbReference>
<name>A0A2U2DR18_9HYPH</name>
<gene>
    <name evidence="1" type="ORF">DEM27_13365</name>
</gene>
<evidence type="ECO:0000313" key="2">
    <source>
        <dbReference type="Proteomes" id="UP000245252"/>
    </source>
</evidence>
<proteinExistence type="predicted"/>
<dbReference type="AlphaFoldDB" id="A0A2U2DR18"/>
<dbReference type="PANTHER" id="PTHR35841:SF1">
    <property type="entry name" value="PHOSPHONATES-BINDING PERIPLASMIC PROTEIN"/>
    <property type="match status" value="1"/>
</dbReference>
<organism evidence="1 2">
    <name type="scientific">Metarhizobium album</name>
    <dbReference type="NCBI Taxonomy" id="2182425"/>
    <lineage>
        <taxon>Bacteria</taxon>
        <taxon>Pseudomonadati</taxon>
        <taxon>Pseudomonadota</taxon>
        <taxon>Alphaproteobacteria</taxon>
        <taxon>Hyphomicrobiales</taxon>
        <taxon>Rhizobiaceae</taxon>
        <taxon>Metarhizobium</taxon>
    </lineage>
</organism>
<dbReference type="OrthoDB" id="7353682at2"/>
<keyword evidence="2" id="KW-1185">Reference proteome</keyword>
<dbReference type="RefSeq" id="WP_109458746.1">
    <property type="nucleotide sequence ID" value="NZ_QFBC01000005.1"/>
</dbReference>
<dbReference type="Proteomes" id="UP000245252">
    <property type="component" value="Unassembled WGS sequence"/>
</dbReference>
<protein>
    <submittedName>
        <fullName evidence="1">Phosphate ABC transporter substrate-binding protein</fullName>
    </submittedName>
</protein>
<accession>A0A2U2DR18</accession>